<feature type="region of interest" description="Disordered" evidence="4">
    <location>
        <begin position="62"/>
        <end position="86"/>
    </location>
</feature>
<evidence type="ECO:0000256" key="1">
    <source>
        <dbReference type="ARBA" id="ARBA00004123"/>
    </source>
</evidence>
<feature type="compositionally biased region" description="Pro residues" evidence="4">
    <location>
        <begin position="323"/>
        <end position="332"/>
    </location>
</feature>
<dbReference type="EMBL" id="JALLAZ020001083">
    <property type="protein sequence ID" value="KAL3781106.1"/>
    <property type="molecule type" value="Genomic_DNA"/>
</dbReference>
<dbReference type="InterPro" id="IPR000504">
    <property type="entry name" value="RRM_dom"/>
</dbReference>
<dbReference type="GO" id="GO:0005634">
    <property type="term" value="C:nucleus"/>
    <property type="evidence" value="ECO:0007669"/>
    <property type="project" value="UniProtKB-SubCell"/>
</dbReference>
<dbReference type="InterPro" id="IPR051183">
    <property type="entry name" value="U1_U11-U12_snRNP_70-35kDa"/>
</dbReference>
<dbReference type="CDD" id="cd12236">
    <property type="entry name" value="RRM_snRNP70"/>
    <property type="match status" value="1"/>
</dbReference>
<dbReference type="InterPro" id="IPR035979">
    <property type="entry name" value="RBD_domain_sf"/>
</dbReference>
<sequence>MNFQGQKKRAMTPKGQMSGNGSGPAIMMMPPHIRSTFMPNPPLRHLPAYRNVVRVAENYVTDEEEEKDDVGVGAPPAVGPSGVKSIPTSFPKMKRGAGLSGVSSYVIHFERTPPPPRVVLPTPKGARESKVAMSKAANDARLAPLIESYRAEQRECGGEYTNGMNCYNTLFVGRLAYEVTERTLLREMEAYGPVKDLRVVTDSLTGRSRGYAFVEYEHEEDMKRAYRGADGMRIEGRPIVVDVERGHTVPNWLPRKYGGGLGGTRRGAPCSNDREAGRYDPTRGAVPPPITMMGMGMGGGGPPHPHPHPHPPGGSMMMMGVGGPPPPTPTPPGGSMMMGMPGGGGGTPNYGMAGGGRGGGPPMGRYDDRRGGPHPPHGGYGGGGGGGGHGDRDRDRGGGYYGGGGDRGGYRDGGRGGGGPPPPSGPYGGGGGGGGYGGPPPPGGYNGGGPPPLAWERGGGGGGGYGGGGYGGGGYGGDRKRRRSRSRSPDRRRR</sequence>
<dbReference type="PROSITE" id="PS50102">
    <property type="entry name" value="RRM"/>
    <property type="match status" value="1"/>
</dbReference>
<feature type="compositionally biased region" description="Basic residues" evidence="4">
    <location>
        <begin position="479"/>
        <end position="494"/>
    </location>
</feature>
<accession>A0ABD3NZX6</accession>
<evidence type="ECO:0000256" key="4">
    <source>
        <dbReference type="SAM" id="MobiDB-lite"/>
    </source>
</evidence>
<feature type="compositionally biased region" description="Gly residues" evidence="4">
    <location>
        <begin position="378"/>
        <end position="388"/>
    </location>
</feature>
<gene>
    <name evidence="6" type="ORF">ACHAW5_005013</name>
</gene>
<evidence type="ECO:0000259" key="5">
    <source>
        <dbReference type="PROSITE" id="PS50102"/>
    </source>
</evidence>
<dbReference type="GO" id="GO:0003723">
    <property type="term" value="F:RNA binding"/>
    <property type="evidence" value="ECO:0007669"/>
    <property type="project" value="UniProtKB-UniRule"/>
</dbReference>
<feature type="domain" description="RRM" evidence="5">
    <location>
        <begin position="168"/>
        <end position="246"/>
    </location>
</feature>
<feature type="compositionally biased region" description="Basic residues" evidence="4">
    <location>
        <begin position="1"/>
        <end position="11"/>
    </location>
</feature>
<feature type="compositionally biased region" description="Gly residues" evidence="4">
    <location>
        <begin position="426"/>
        <end position="437"/>
    </location>
</feature>
<dbReference type="InterPro" id="IPR034143">
    <property type="entry name" value="snRNP70_RRM"/>
</dbReference>
<dbReference type="AlphaFoldDB" id="A0ABD3NZX6"/>
<dbReference type="Pfam" id="PF00076">
    <property type="entry name" value="RRM_1"/>
    <property type="match status" value="1"/>
</dbReference>
<dbReference type="Proteomes" id="UP001530315">
    <property type="component" value="Unassembled WGS sequence"/>
</dbReference>
<dbReference type="GO" id="GO:1990904">
    <property type="term" value="C:ribonucleoprotein complex"/>
    <property type="evidence" value="ECO:0007669"/>
    <property type="project" value="UniProtKB-ARBA"/>
</dbReference>
<feature type="compositionally biased region" description="Basic and acidic residues" evidence="4">
    <location>
        <begin position="272"/>
        <end position="281"/>
    </location>
</feature>
<feature type="compositionally biased region" description="Gly residues" evidence="4">
    <location>
        <begin position="340"/>
        <end position="362"/>
    </location>
</feature>
<organism evidence="6 7">
    <name type="scientific">Stephanodiscus triporus</name>
    <dbReference type="NCBI Taxonomy" id="2934178"/>
    <lineage>
        <taxon>Eukaryota</taxon>
        <taxon>Sar</taxon>
        <taxon>Stramenopiles</taxon>
        <taxon>Ochrophyta</taxon>
        <taxon>Bacillariophyta</taxon>
        <taxon>Coscinodiscophyceae</taxon>
        <taxon>Thalassiosirophycidae</taxon>
        <taxon>Stephanodiscales</taxon>
        <taxon>Stephanodiscaceae</taxon>
        <taxon>Stephanodiscus</taxon>
    </lineage>
</organism>
<dbReference type="SUPFAM" id="SSF54928">
    <property type="entry name" value="RNA-binding domain, RBD"/>
    <property type="match status" value="1"/>
</dbReference>
<dbReference type="PANTHER" id="PTHR13952">
    <property type="entry name" value="U1 SMALL NUCLEAR RIBONUCLEOPROTEIN 70 KD"/>
    <property type="match status" value="1"/>
</dbReference>
<dbReference type="PRINTS" id="PR01228">
    <property type="entry name" value="EGGSHELL"/>
</dbReference>
<comment type="caution">
    <text evidence="6">The sequence shown here is derived from an EMBL/GenBank/DDBJ whole genome shotgun (WGS) entry which is preliminary data.</text>
</comment>
<keyword evidence="2" id="KW-0539">Nucleus</keyword>
<dbReference type="SMART" id="SM00360">
    <property type="entry name" value="RRM"/>
    <property type="match status" value="1"/>
</dbReference>
<keyword evidence="3" id="KW-0694">RNA-binding</keyword>
<name>A0ABD3NZX6_9STRA</name>
<dbReference type="FunFam" id="3.30.70.330:FF:000132">
    <property type="entry name" value="Small nuclear ribonucleoprotein U11/U12 subunit 35"/>
    <property type="match status" value="1"/>
</dbReference>
<evidence type="ECO:0000256" key="3">
    <source>
        <dbReference type="PROSITE-ProRule" id="PRU00176"/>
    </source>
</evidence>
<feature type="compositionally biased region" description="Pro residues" evidence="4">
    <location>
        <begin position="438"/>
        <end position="453"/>
    </location>
</feature>
<reference evidence="6 7" key="1">
    <citation type="submission" date="2024-10" db="EMBL/GenBank/DDBJ databases">
        <title>Updated reference genomes for cyclostephanoid diatoms.</title>
        <authorList>
            <person name="Roberts W.R."/>
            <person name="Alverson A.J."/>
        </authorList>
    </citation>
    <scope>NUCLEOTIDE SEQUENCE [LARGE SCALE GENOMIC DNA]</scope>
    <source>
        <strain evidence="6 7">AJA276-08</strain>
    </source>
</reference>
<protein>
    <recommendedName>
        <fullName evidence="5">RRM domain-containing protein</fullName>
    </recommendedName>
</protein>
<dbReference type="Gene3D" id="3.30.70.330">
    <property type="match status" value="1"/>
</dbReference>
<feature type="compositionally biased region" description="Low complexity" evidence="4">
    <location>
        <begin position="71"/>
        <end position="83"/>
    </location>
</feature>
<keyword evidence="7" id="KW-1185">Reference proteome</keyword>
<evidence type="ECO:0000313" key="6">
    <source>
        <dbReference type="EMBL" id="KAL3781106.1"/>
    </source>
</evidence>
<evidence type="ECO:0000313" key="7">
    <source>
        <dbReference type="Proteomes" id="UP001530315"/>
    </source>
</evidence>
<feature type="compositionally biased region" description="Gly residues" evidence="4">
    <location>
        <begin position="398"/>
        <end position="407"/>
    </location>
</feature>
<feature type="region of interest" description="Disordered" evidence="4">
    <location>
        <begin position="1"/>
        <end position="21"/>
    </location>
</feature>
<proteinExistence type="predicted"/>
<feature type="region of interest" description="Disordered" evidence="4">
    <location>
        <begin position="263"/>
        <end position="494"/>
    </location>
</feature>
<feature type="compositionally biased region" description="Gly residues" evidence="4">
    <location>
        <begin position="457"/>
        <end position="476"/>
    </location>
</feature>
<dbReference type="PANTHER" id="PTHR13952:SF5">
    <property type="entry name" value="U1 SMALL NUCLEAR RIBONUCLEOPROTEIN 70 KDA"/>
    <property type="match status" value="1"/>
</dbReference>
<comment type="subcellular location">
    <subcellularLocation>
        <location evidence="1">Nucleus</location>
    </subcellularLocation>
</comment>
<dbReference type="InterPro" id="IPR012677">
    <property type="entry name" value="Nucleotide-bd_a/b_plait_sf"/>
</dbReference>
<evidence type="ECO:0000256" key="2">
    <source>
        <dbReference type="ARBA" id="ARBA00023242"/>
    </source>
</evidence>